<dbReference type="AlphaFoldDB" id="A0A5C3LIV9"/>
<organism evidence="2 3">
    <name type="scientific">Crucibulum laeve</name>
    <dbReference type="NCBI Taxonomy" id="68775"/>
    <lineage>
        <taxon>Eukaryota</taxon>
        <taxon>Fungi</taxon>
        <taxon>Dikarya</taxon>
        <taxon>Basidiomycota</taxon>
        <taxon>Agaricomycotina</taxon>
        <taxon>Agaricomycetes</taxon>
        <taxon>Agaricomycetidae</taxon>
        <taxon>Agaricales</taxon>
        <taxon>Agaricineae</taxon>
        <taxon>Nidulariaceae</taxon>
        <taxon>Crucibulum</taxon>
    </lineage>
</organism>
<evidence type="ECO:0000313" key="3">
    <source>
        <dbReference type="Proteomes" id="UP000308652"/>
    </source>
</evidence>
<feature type="region of interest" description="Disordered" evidence="1">
    <location>
        <begin position="62"/>
        <end position="93"/>
    </location>
</feature>
<gene>
    <name evidence="2" type="ORF">BDQ12DRAFT_499679</name>
</gene>
<name>A0A5C3LIV9_9AGAR</name>
<accession>A0A5C3LIV9</accession>
<proteinExistence type="predicted"/>
<protein>
    <submittedName>
        <fullName evidence="2">Uncharacterized protein</fullName>
    </submittedName>
</protein>
<evidence type="ECO:0000313" key="2">
    <source>
        <dbReference type="EMBL" id="TFK32565.1"/>
    </source>
</evidence>
<dbReference type="EMBL" id="ML213670">
    <property type="protein sequence ID" value="TFK32565.1"/>
    <property type="molecule type" value="Genomic_DNA"/>
</dbReference>
<feature type="compositionally biased region" description="Low complexity" evidence="1">
    <location>
        <begin position="71"/>
        <end position="93"/>
    </location>
</feature>
<sequence>MMNNPVVWNDYERRHLMEQPLLNMNHYQDFNSEHSFDSTVDAAPQNFPSDVYSDVNSAYISGRQGSSSPNSYRGYRSGIRSSHQHSSVSLQSGTGISKKKMTYPIYQTFSKPHVTPVNVEPPTWNTPLYSDLPRRSIARHRYLMCEVPKPSKPRANSAPISPMPSFSSSYQPQPLSFEVYNFGHTPDPHEDLSPQSDTTVEGEDGVAGNEQSMRLSFLNTQQQCNYPPHHSTSFPDTNASLAFTHGNAFTTHSSITPT</sequence>
<dbReference type="Proteomes" id="UP000308652">
    <property type="component" value="Unassembled WGS sequence"/>
</dbReference>
<keyword evidence="3" id="KW-1185">Reference proteome</keyword>
<reference evidence="2 3" key="1">
    <citation type="journal article" date="2019" name="Nat. Ecol. Evol.">
        <title>Megaphylogeny resolves global patterns of mushroom evolution.</title>
        <authorList>
            <person name="Varga T."/>
            <person name="Krizsan K."/>
            <person name="Foldi C."/>
            <person name="Dima B."/>
            <person name="Sanchez-Garcia M."/>
            <person name="Sanchez-Ramirez S."/>
            <person name="Szollosi G.J."/>
            <person name="Szarkandi J.G."/>
            <person name="Papp V."/>
            <person name="Albert L."/>
            <person name="Andreopoulos W."/>
            <person name="Angelini C."/>
            <person name="Antonin V."/>
            <person name="Barry K.W."/>
            <person name="Bougher N.L."/>
            <person name="Buchanan P."/>
            <person name="Buyck B."/>
            <person name="Bense V."/>
            <person name="Catcheside P."/>
            <person name="Chovatia M."/>
            <person name="Cooper J."/>
            <person name="Damon W."/>
            <person name="Desjardin D."/>
            <person name="Finy P."/>
            <person name="Geml J."/>
            <person name="Haridas S."/>
            <person name="Hughes K."/>
            <person name="Justo A."/>
            <person name="Karasinski D."/>
            <person name="Kautmanova I."/>
            <person name="Kiss B."/>
            <person name="Kocsube S."/>
            <person name="Kotiranta H."/>
            <person name="LaButti K.M."/>
            <person name="Lechner B.E."/>
            <person name="Liimatainen K."/>
            <person name="Lipzen A."/>
            <person name="Lukacs Z."/>
            <person name="Mihaltcheva S."/>
            <person name="Morgado L.N."/>
            <person name="Niskanen T."/>
            <person name="Noordeloos M.E."/>
            <person name="Ohm R.A."/>
            <person name="Ortiz-Santana B."/>
            <person name="Ovrebo C."/>
            <person name="Racz N."/>
            <person name="Riley R."/>
            <person name="Savchenko A."/>
            <person name="Shiryaev A."/>
            <person name="Soop K."/>
            <person name="Spirin V."/>
            <person name="Szebenyi C."/>
            <person name="Tomsovsky M."/>
            <person name="Tulloss R.E."/>
            <person name="Uehling J."/>
            <person name="Grigoriev I.V."/>
            <person name="Vagvolgyi C."/>
            <person name="Papp T."/>
            <person name="Martin F.M."/>
            <person name="Miettinen O."/>
            <person name="Hibbett D.S."/>
            <person name="Nagy L.G."/>
        </authorList>
    </citation>
    <scope>NUCLEOTIDE SEQUENCE [LARGE SCALE GENOMIC DNA]</scope>
    <source>
        <strain evidence="2 3">CBS 166.37</strain>
    </source>
</reference>
<feature type="region of interest" description="Disordered" evidence="1">
    <location>
        <begin position="185"/>
        <end position="206"/>
    </location>
</feature>
<evidence type="ECO:0000256" key="1">
    <source>
        <dbReference type="SAM" id="MobiDB-lite"/>
    </source>
</evidence>